<name>A0ABN7BGP3_9HEMI</name>
<organism evidence="2 3">
    <name type="scientific">Nesidiocoris tenuis</name>
    <dbReference type="NCBI Taxonomy" id="355587"/>
    <lineage>
        <taxon>Eukaryota</taxon>
        <taxon>Metazoa</taxon>
        <taxon>Ecdysozoa</taxon>
        <taxon>Arthropoda</taxon>
        <taxon>Hexapoda</taxon>
        <taxon>Insecta</taxon>
        <taxon>Pterygota</taxon>
        <taxon>Neoptera</taxon>
        <taxon>Paraneoptera</taxon>
        <taxon>Hemiptera</taxon>
        <taxon>Heteroptera</taxon>
        <taxon>Panheteroptera</taxon>
        <taxon>Cimicomorpha</taxon>
        <taxon>Miridae</taxon>
        <taxon>Dicyphina</taxon>
        <taxon>Nesidiocoris</taxon>
    </lineage>
</organism>
<dbReference type="EMBL" id="AP028921">
    <property type="protein sequence ID" value="BET02023.1"/>
    <property type="molecule type" value="Genomic_DNA"/>
</dbReference>
<evidence type="ECO:0000256" key="1">
    <source>
        <dbReference type="SAM" id="MobiDB-lite"/>
    </source>
</evidence>
<accession>A0ABN7BGP3</accession>
<proteinExistence type="predicted"/>
<keyword evidence="3" id="KW-1185">Reference proteome</keyword>
<feature type="region of interest" description="Disordered" evidence="1">
    <location>
        <begin position="47"/>
        <end position="67"/>
    </location>
</feature>
<gene>
    <name evidence="2" type="ORF">NTJ_14841</name>
</gene>
<protein>
    <submittedName>
        <fullName evidence="2">Uncharacterized protein</fullName>
    </submittedName>
</protein>
<reference evidence="2 3" key="1">
    <citation type="submission" date="2023-09" db="EMBL/GenBank/DDBJ databases">
        <title>Nesidiocoris tenuis whole genome shotgun sequence.</title>
        <authorList>
            <person name="Shibata T."/>
            <person name="Shimoda M."/>
            <person name="Kobayashi T."/>
            <person name="Uehara T."/>
        </authorList>
    </citation>
    <scope>NUCLEOTIDE SEQUENCE [LARGE SCALE GENOMIC DNA]</scope>
    <source>
        <strain evidence="2 3">Japan</strain>
    </source>
</reference>
<dbReference type="Proteomes" id="UP001307889">
    <property type="component" value="Chromosome 13"/>
</dbReference>
<evidence type="ECO:0000313" key="2">
    <source>
        <dbReference type="EMBL" id="BET02023.1"/>
    </source>
</evidence>
<evidence type="ECO:0000313" key="3">
    <source>
        <dbReference type="Proteomes" id="UP001307889"/>
    </source>
</evidence>
<sequence length="95" mass="10442">MSLQRPYTGPHKVAKRSAKTFDILIGTRRVKVSRDRLKPAFVTQEENLGIRTAPPPASTAAAPAPSPPILPDQILGQTRSGRRVQFPAKLRDFVV</sequence>